<gene>
    <name evidence="1" type="ORF">AB433_09540</name>
</gene>
<dbReference type="PATRIC" id="fig|1348774.3.peg.2001"/>
<dbReference type="RefSeq" id="WP_047820833.1">
    <property type="nucleotide sequence ID" value="NZ_CP011770.1"/>
</dbReference>
<dbReference type="AlphaFoldDB" id="A0A0G3XF70"/>
<evidence type="ECO:0000313" key="1">
    <source>
        <dbReference type="EMBL" id="AKM10160.1"/>
    </source>
</evidence>
<reference evidence="1 2" key="1">
    <citation type="submission" date="2015-06" db="EMBL/GenBank/DDBJ databases">
        <authorList>
            <person name="Zeng Y."/>
            <person name="Huang Y."/>
        </authorList>
    </citation>
    <scope>NUCLEOTIDE SEQUENCE [LARGE SCALE GENOMIC DNA]</scope>
    <source>
        <strain evidence="1 2">PQ-2</strain>
    </source>
</reference>
<keyword evidence="2" id="KW-1185">Reference proteome</keyword>
<name>A0A0G3XF70_9SPHN</name>
<dbReference type="Proteomes" id="UP000035287">
    <property type="component" value="Chromosome"/>
</dbReference>
<evidence type="ECO:0000313" key="2">
    <source>
        <dbReference type="Proteomes" id="UP000035287"/>
    </source>
</evidence>
<dbReference type="EMBL" id="CP011770">
    <property type="protein sequence ID" value="AKM10160.1"/>
    <property type="molecule type" value="Genomic_DNA"/>
</dbReference>
<proteinExistence type="predicted"/>
<dbReference type="KEGG" id="cna:AB433_09540"/>
<protein>
    <submittedName>
        <fullName evidence="1">Uncharacterized protein</fullName>
    </submittedName>
</protein>
<dbReference type="OrthoDB" id="9179784at2"/>
<sequence>MADSPAATGQHFVFWAPSYDENIGGVIAIHSMCARMRELGYKASIWPAYLQFPHDYASAKGWIKRKMVPDDYSFGPFTNPTAGLRQLRNAVVVYPETVFGNPLQGKKVVRWLLYRPTDAAAATFDMSRDFFAYYMPEFAGGNVNQKKFTHLRIQHLHAAYQDKGLDRTGDCYLIHKGKNRTYDKHPKNAIYIDNMSHEEKANAFQTCDRLYSYDFYSMNNIYASICGCVPIIIPEDGVSEREWMSEEHRRWGLAYGEDRIDWAKSTRGKLLERVHRSHLEENSMIVKFAASCFEFWH</sequence>
<organism evidence="1 2">
    <name type="scientific">Croceicoccus naphthovorans</name>
    <dbReference type="NCBI Taxonomy" id="1348774"/>
    <lineage>
        <taxon>Bacteria</taxon>
        <taxon>Pseudomonadati</taxon>
        <taxon>Pseudomonadota</taxon>
        <taxon>Alphaproteobacteria</taxon>
        <taxon>Sphingomonadales</taxon>
        <taxon>Erythrobacteraceae</taxon>
        <taxon>Croceicoccus</taxon>
    </lineage>
</organism>
<dbReference type="STRING" id="1348774.AB433_09540"/>
<accession>A0A0G3XF70</accession>